<dbReference type="STRING" id="1458985.BJP34_31150"/>
<evidence type="ECO:0008006" key="3">
    <source>
        <dbReference type="Google" id="ProtNLM"/>
    </source>
</evidence>
<dbReference type="SUPFAM" id="SSF53335">
    <property type="entry name" value="S-adenosyl-L-methionine-dependent methyltransferases"/>
    <property type="match status" value="1"/>
</dbReference>
<evidence type="ECO:0000313" key="1">
    <source>
        <dbReference type="EMBL" id="AOX03305.1"/>
    </source>
</evidence>
<dbReference type="InterPro" id="IPR029063">
    <property type="entry name" value="SAM-dependent_MTases_sf"/>
</dbReference>
<name>A0A1D8U0D9_9CYAN</name>
<proteinExistence type="predicted"/>
<organism evidence="1 2">
    <name type="scientific">Moorena producens PAL-8-15-08-1</name>
    <dbReference type="NCBI Taxonomy" id="1458985"/>
    <lineage>
        <taxon>Bacteria</taxon>
        <taxon>Bacillati</taxon>
        <taxon>Cyanobacteriota</taxon>
        <taxon>Cyanophyceae</taxon>
        <taxon>Coleofasciculales</taxon>
        <taxon>Coleofasciculaceae</taxon>
        <taxon>Moorena</taxon>
    </lineage>
</organism>
<dbReference type="Proteomes" id="UP000177870">
    <property type="component" value="Chromosome"/>
</dbReference>
<evidence type="ECO:0000313" key="2">
    <source>
        <dbReference type="Proteomes" id="UP000177870"/>
    </source>
</evidence>
<accession>A0A1D8U0D9</accession>
<dbReference type="EMBL" id="CP017599">
    <property type="protein sequence ID" value="AOX03305.1"/>
    <property type="molecule type" value="Genomic_DNA"/>
</dbReference>
<gene>
    <name evidence="1" type="ORF">BJP34_31150</name>
</gene>
<dbReference type="RefSeq" id="WP_070395688.1">
    <property type="nucleotide sequence ID" value="NZ_CP017599.1"/>
</dbReference>
<sequence>MSRSDSEMAKSPTADFSIAVRVVCYVFGLLLWCWGDRITATIEFIAGDGFEVCEQNYDRNDAIYFIDPPYLKAGRRLYRYSAVDHEAVFKLASQLEGDFLMSYENTEEIRDLASGYEFAVQPIAMKNTHHAEKTELLIGRNLDWFLG</sequence>
<dbReference type="AlphaFoldDB" id="A0A1D8U0D9"/>
<dbReference type="Gene3D" id="3.40.50.150">
    <property type="entry name" value="Vaccinia Virus protein VP39"/>
    <property type="match status" value="1"/>
</dbReference>
<dbReference type="KEGG" id="mpro:BJP34_31150"/>
<dbReference type="OrthoDB" id="9805629at2"/>
<protein>
    <recommendedName>
        <fullName evidence="3">DNA methyltransferase</fullName>
    </recommendedName>
</protein>
<reference evidence="2" key="1">
    <citation type="submission" date="2016-10" db="EMBL/GenBank/DDBJ databases">
        <title>Comparative genomics uncovers the prolific and rare metabolic potential of the cyanobacterial genus Moorea.</title>
        <authorList>
            <person name="Leao T."/>
            <person name="Castelao G."/>
            <person name="Korobeynikov A."/>
            <person name="Monroe E.A."/>
            <person name="Podell S."/>
            <person name="Glukhov E."/>
            <person name="Allen E."/>
            <person name="Gerwick W.H."/>
            <person name="Gerwick L."/>
        </authorList>
    </citation>
    <scope>NUCLEOTIDE SEQUENCE [LARGE SCALE GENOMIC DNA]</scope>
    <source>
        <strain evidence="2">PAL-8-15-08-1</strain>
    </source>
</reference>